<feature type="transmembrane region" description="Helical" evidence="1">
    <location>
        <begin position="84"/>
        <end position="104"/>
    </location>
</feature>
<dbReference type="AlphaFoldDB" id="A0A9P3LC28"/>
<accession>A0A9P3LC28</accession>
<evidence type="ECO:0000256" key="1">
    <source>
        <dbReference type="SAM" id="Phobius"/>
    </source>
</evidence>
<feature type="transmembrane region" description="Helical" evidence="1">
    <location>
        <begin position="125"/>
        <end position="146"/>
    </location>
</feature>
<keyword evidence="1" id="KW-1133">Transmembrane helix</keyword>
<protein>
    <recommendedName>
        <fullName evidence="2">DUF6534 domain-containing protein</fullName>
    </recommendedName>
</protein>
<evidence type="ECO:0000313" key="4">
    <source>
        <dbReference type="Proteomes" id="UP000703269"/>
    </source>
</evidence>
<keyword evidence="1" id="KW-0472">Membrane</keyword>
<feature type="transmembrane region" description="Helical" evidence="1">
    <location>
        <begin position="232"/>
        <end position="256"/>
    </location>
</feature>
<sequence length="383" mass="42005">MWRAASGQRRGPGRIGVRAAVFTRGRMMRARRAPQSREAPVWGHAPLYHAGAARARRELPAGMRLPVLATAAAPPGLPTAYDSTFGATMVGGLVTTVLYGIFLVQMSMYLQRSRDEMVALKVSIWLLWLLNTMHLICIAHSLYFYMVTNFANPLVLAQTAPWSLPLVVFFTTTTDCLVQTWFIFRVWRLSKENRPLTIALGICSTAALGISLGITIRFYMLKDFAHYSEANWLVYLGLGLTVLTDLLIAVALCYYLRRMRSTVRRTSSMVNALIVYAVNTGLFTSLLCIGCLIARLSQPSNFIFIGLFFPLSSLYANALLGSLNARDWFRSTRDVLSIPLGSLASSGARARADASGSSKASDAQGHAAHLSVQVSTDVVKAAL</sequence>
<dbReference type="PANTHER" id="PTHR40465">
    <property type="entry name" value="CHROMOSOME 1, WHOLE GENOME SHOTGUN SEQUENCE"/>
    <property type="match status" value="1"/>
</dbReference>
<gene>
    <name evidence="3" type="ORF">PsYK624_052330</name>
</gene>
<dbReference type="OrthoDB" id="2535105at2759"/>
<evidence type="ECO:0000313" key="3">
    <source>
        <dbReference type="EMBL" id="GJE89139.1"/>
    </source>
</evidence>
<reference evidence="3 4" key="1">
    <citation type="submission" date="2021-08" db="EMBL/GenBank/DDBJ databases">
        <title>Draft Genome Sequence of Phanerochaete sordida strain YK-624.</title>
        <authorList>
            <person name="Mori T."/>
            <person name="Dohra H."/>
            <person name="Suzuki T."/>
            <person name="Kawagishi H."/>
            <person name="Hirai H."/>
        </authorList>
    </citation>
    <scope>NUCLEOTIDE SEQUENCE [LARGE SCALE GENOMIC DNA]</scope>
    <source>
        <strain evidence="3 4">YK-624</strain>
    </source>
</reference>
<feature type="domain" description="DUF6534" evidence="2">
    <location>
        <begin position="242"/>
        <end position="327"/>
    </location>
</feature>
<dbReference type="EMBL" id="BPQB01000011">
    <property type="protein sequence ID" value="GJE89139.1"/>
    <property type="molecule type" value="Genomic_DNA"/>
</dbReference>
<dbReference type="Pfam" id="PF20152">
    <property type="entry name" value="DUF6534"/>
    <property type="match status" value="1"/>
</dbReference>
<comment type="caution">
    <text evidence="3">The sequence shown here is derived from an EMBL/GenBank/DDBJ whole genome shotgun (WGS) entry which is preliminary data.</text>
</comment>
<keyword evidence="4" id="KW-1185">Reference proteome</keyword>
<feature type="transmembrane region" description="Helical" evidence="1">
    <location>
        <begin position="166"/>
        <end position="184"/>
    </location>
</feature>
<feature type="transmembrane region" description="Helical" evidence="1">
    <location>
        <begin position="302"/>
        <end position="323"/>
    </location>
</feature>
<feature type="transmembrane region" description="Helical" evidence="1">
    <location>
        <begin position="196"/>
        <end position="220"/>
    </location>
</feature>
<dbReference type="PANTHER" id="PTHR40465:SF1">
    <property type="entry name" value="DUF6534 DOMAIN-CONTAINING PROTEIN"/>
    <property type="match status" value="1"/>
</dbReference>
<organism evidence="3 4">
    <name type="scientific">Phanerochaete sordida</name>
    <dbReference type="NCBI Taxonomy" id="48140"/>
    <lineage>
        <taxon>Eukaryota</taxon>
        <taxon>Fungi</taxon>
        <taxon>Dikarya</taxon>
        <taxon>Basidiomycota</taxon>
        <taxon>Agaricomycotina</taxon>
        <taxon>Agaricomycetes</taxon>
        <taxon>Polyporales</taxon>
        <taxon>Phanerochaetaceae</taxon>
        <taxon>Phanerochaete</taxon>
    </lineage>
</organism>
<keyword evidence="1" id="KW-0812">Transmembrane</keyword>
<proteinExistence type="predicted"/>
<dbReference type="InterPro" id="IPR045339">
    <property type="entry name" value="DUF6534"/>
</dbReference>
<evidence type="ECO:0000259" key="2">
    <source>
        <dbReference type="Pfam" id="PF20152"/>
    </source>
</evidence>
<dbReference type="Proteomes" id="UP000703269">
    <property type="component" value="Unassembled WGS sequence"/>
</dbReference>
<name>A0A9P3LC28_9APHY</name>
<feature type="transmembrane region" description="Helical" evidence="1">
    <location>
        <begin position="268"/>
        <end position="296"/>
    </location>
</feature>